<dbReference type="Gene3D" id="1.10.3720.10">
    <property type="entry name" value="MetI-like"/>
    <property type="match status" value="1"/>
</dbReference>
<keyword evidence="6 7" id="KW-0472">Membrane</keyword>
<name>A0ABV7ZL45_9CORY</name>
<dbReference type="PANTHER" id="PTHR43163:SF3">
    <property type="entry name" value="PEPTIDE ABC TRANSPORTER PERMEASE PROTEIN"/>
    <property type="match status" value="1"/>
</dbReference>
<evidence type="ECO:0000313" key="9">
    <source>
        <dbReference type="EMBL" id="MFC3849258.1"/>
    </source>
</evidence>
<dbReference type="EMBL" id="JBHRZN010000001">
    <property type="protein sequence ID" value="MFC3849258.1"/>
    <property type="molecule type" value="Genomic_DNA"/>
</dbReference>
<dbReference type="Proteomes" id="UP001595751">
    <property type="component" value="Unassembled WGS sequence"/>
</dbReference>
<comment type="subcellular location">
    <subcellularLocation>
        <location evidence="1 7">Cell membrane</location>
        <topology evidence="1 7">Multi-pass membrane protein</topology>
    </subcellularLocation>
</comment>
<evidence type="ECO:0000256" key="7">
    <source>
        <dbReference type="RuleBase" id="RU363032"/>
    </source>
</evidence>
<evidence type="ECO:0000256" key="1">
    <source>
        <dbReference type="ARBA" id="ARBA00004651"/>
    </source>
</evidence>
<protein>
    <submittedName>
        <fullName evidence="9">ABC transporter permease</fullName>
    </submittedName>
</protein>
<evidence type="ECO:0000313" key="10">
    <source>
        <dbReference type="Proteomes" id="UP001595751"/>
    </source>
</evidence>
<comment type="caution">
    <text evidence="9">The sequence shown here is derived from an EMBL/GenBank/DDBJ whole genome shotgun (WGS) entry which is preliminary data.</text>
</comment>
<dbReference type="Pfam" id="PF00528">
    <property type="entry name" value="BPD_transp_1"/>
    <property type="match status" value="1"/>
</dbReference>
<accession>A0ABV7ZL45</accession>
<dbReference type="RefSeq" id="WP_290291040.1">
    <property type="nucleotide sequence ID" value="NZ_CP047211.1"/>
</dbReference>
<proteinExistence type="inferred from homology"/>
<dbReference type="PROSITE" id="PS50928">
    <property type="entry name" value="ABC_TM1"/>
    <property type="match status" value="1"/>
</dbReference>
<keyword evidence="10" id="KW-1185">Reference proteome</keyword>
<evidence type="ECO:0000256" key="6">
    <source>
        <dbReference type="ARBA" id="ARBA00023136"/>
    </source>
</evidence>
<feature type="transmembrane region" description="Helical" evidence="7">
    <location>
        <begin position="117"/>
        <end position="140"/>
    </location>
</feature>
<keyword evidence="5 7" id="KW-1133">Transmembrane helix</keyword>
<dbReference type="InterPro" id="IPR000515">
    <property type="entry name" value="MetI-like"/>
</dbReference>
<keyword evidence="3" id="KW-1003">Cell membrane</keyword>
<feature type="transmembrane region" description="Helical" evidence="7">
    <location>
        <begin position="297"/>
        <end position="317"/>
    </location>
</feature>
<evidence type="ECO:0000259" key="8">
    <source>
        <dbReference type="PROSITE" id="PS50928"/>
    </source>
</evidence>
<evidence type="ECO:0000256" key="5">
    <source>
        <dbReference type="ARBA" id="ARBA00022989"/>
    </source>
</evidence>
<reference evidence="10" key="1">
    <citation type="journal article" date="2019" name="Int. J. Syst. Evol. Microbiol.">
        <title>The Global Catalogue of Microorganisms (GCM) 10K type strain sequencing project: providing services to taxonomists for standard genome sequencing and annotation.</title>
        <authorList>
            <consortium name="The Broad Institute Genomics Platform"/>
            <consortium name="The Broad Institute Genome Sequencing Center for Infectious Disease"/>
            <person name="Wu L."/>
            <person name="Ma J."/>
        </authorList>
    </citation>
    <scope>NUCLEOTIDE SEQUENCE [LARGE SCALE GENOMIC DNA]</scope>
    <source>
        <strain evidence="10">CCUG 53252</strain>
    </source>
</reference>
<evidence type="ECO:0000256" key="2">
    <source>
        <dbReference type="ARBA" id="ARBA00022448"/>
    </source>
</evidence>
<keyword evidence="4 7" id="KW-0812">Transmembrane</keyword>
<gene>
    <name evidence="9" type="ORF">ACFORJ_03625</name>
</gene>
<comment type="similarity">
    <text evidence="7">Belongs to the binding-protein-dependent transport system permease family.</text>
</comment>
<dbReference type="PANTHER" id="PTHR43163">
    <property type="entry name" value="DIPEPTIDE TRANSPORT SYSTEM PERMEASE PROTEIN DPPB-RELATED"/>
    <property type="match status" value="1"/>
</dbReference>
<organism evidence="9 10">
    <name type="scientific">Corynebacterium hansenii</name>
    <dbReference type="NCBI Taxonomy" id="394964"/>
    <lineage>
        <taxon>Bacteria</taxon>
        <taxon>Bacillati</taxon>
        <taxon>Actinomycetota</taxon>
        <taxon>Actinomycetes</taxon>
        <taxon>Mycobacteriales</taxon>
        <taxon>Corynebacteriaceae</taxon>
        <taxon>Corynebacterium</taxon>
    </lineage>
</organism>
<feature type="domain" description="ABC transmembrane type-1" evidence="8">
    <location>
        <begin position="113"/>
        <end position="315"/>
    </location>
</feature>
<evidence type="ECO:0000256" key="3">
    <source>
        <dbReference type="ARBA" id="ARBA00022475"/>
    </source>
</evidence>
<dbReference type="InterPro" id="IPR035906">
    <property type="entry name" value="MetI-like_sf"/>
</dbReference>
<evidence type="ECO:0000256" key="4">
    <source>
        <dbReference type="ARBA" id="ARBA00022692"/>
    </source>
</evidence>
<dbReference type="SUPFAM" id="SSF161098">
    <property type="entry name" value="MetI-like"/>
    <property type="match status" value="1"/>
</dbReference>
<dbReference type="CDD" id="cd06261">
    <property type="entry name" value="TM_PBP2"/>
    <property type="match status" value="1"/>
</dbReference>
<feature type="transmembrane region" description="Helical" evidence="7">
    <location>
        <begin position="152"/>
        <end position="177"/>
    </location>
</feature>
<keyword evidence="2 7" id="KW-0813">Transport</keyword>
<feature type="transmembrane region" description="Helical" evidence="7">
    <location>
        <begin position="28"/>
        <end position="46"/>
    </location>
</feature>
<sequence length="329" mass="33619">MARVVVRRTRSGRAATRESPARRLGRRFLGRLALLAGVLALVFAAVDMLPGSAAKGVLGANATDDAVHAKNLELGLDRAWPIRFLRWLGGLLSGDMGTSIRGRRVGELVAAALPETMILVGAAVLVAVPCSVALGAWWATSAGRRARRSADALTTTAIAVPEFVIATMLVVLFALLLDALPAATIVTADGSIAAPDMRVLPALALVIPQIGWNGRVVHAAVADHVGDPHVTQAILDGVPPRRVLLHHVLPMALPTIAASAATSTGMLVGGAVVVETAFNHPGIGNLLSSAVAAKDSVTAAAIVAVVGILIACVLTASDAVRVAVTGRAA</sequence>